<keyword evidence="3" id="KW-0548">Nucleotidyltransferase</keyword>
<protein>
    <submittedName>
        <fullName evidence="4">RNA-dependent RNA polymerase</fullName>
    </submittedName>
</protein>
<accession>A0A6G9RT86</accession>
<evidence type="ECO:0000256" key="1">
    <source>
        <dbReference type="ARBA" id="ARBA00022484"/>
    </source>
</evidence>
<dbReference type="SUPFAM" id="SSF56672">
    <property type="entry name" value="DNA/RNA polymerases"/>
    <property type="match status" value="1"/>
</dbReference>
<evidence type="ECO:0000313" key="4">
    <source>
        <dbReference type="EMBL" id="QIR30237.1"/>
    </source>
</evidence>
<dbReference type="GO" id="GO:0003968">
    <property type="term" value="F:RNA-directed RNA polymerase activity"/>
    <property type="evidence" value="ECO:0007669"/>
    <property type="project" value="UniProtKB-KW"/>
</dbReference>
<proteinExistence type="predicted"/>
<evidence type="ECO:0000256" key="3">
    <source>
        <dbReference type="ARBA" id="ARBA00022695"/>
    </source>
</evidence>
<dbReference type="PANTHER" id="PTHR34456:SF13">
    <property type="entry name" value="REVERSE TRANSCRIPTASE DOMAIN-CONTAINING PROTEIN"/>
    <property type="match status" value="1"/>
</dbReference>
<organism evidence="4">
    <name type="scientific">Plasmopara viticola lesion associated mitovirus 14</name>
    <dbReference type="NCBI Taxonomy" id="2719439"/>
    <lineage>
        <taxon>Viruses</taxon>
        <taxon>Riboviria</taxon>
        <taxon>Orthornavirae</taxon>
        <taxon>Lenarviricota</taxon>
        <taxon>Howeltoviricetes</taxon>
        <taxon>Cryppavirales</taxon>
        <taxon>Mitoviridae</taxon>
        <taxon>Mitovirus</taxon>
    </lineage>
</organism>
<dbReference type="InterPro" id="IPR008686">
    <property type="entry name" value="RNA_pol_mitovir"/>
</dbReference>
<keyword evidence="2" id="KW-0808">Transferase</keyword>
<dbReference type="Pfam" id="PF05919">
    <property type="entry name" value="Mitovir_RNA_pol"/>
    <property type="match status" value="1"/>
</dbReference>
<evidence type="ECO:0000256" key="2">
    <source>
        <dbReference type="ARBA" id="ARBA00022679"/>
    </source>
</evidence>
<keyword evidence="1 4" id="KW-0696">RNA-directed RNA polymerase</keyword>
<reference evidence="4" key="1">
    <citation type="journal article" date="2020" name="Virus Evol.">
        <title>Analysis of the virome associated to grapevine downy mildew lesions reveals new mycovirus lineages.</title>
        <authorList>
            <person name="Chiapello M."/>
            <person name="Rodriguez-Romero J."/>
            <person name="Ayllon M.A."/>
            <person name="Turina M."/>
        </authorList>
    </citation>
    <scope>NUCLEOTIDE SEQUENCE</scope>
    <source>
        <strain evidence="4">DMG-B_DN41863</strain>
    </source>
</reference>
<sequence length="771" mass="88799">MLRVKAKTAFVDLLIKIKLIAGGSTSRTLLAKLRLVSLTLSKIRKTQGDKGLAMYLKSSAVSLQQGMSGYHIKDLTQVGPRVSRTKGTGLPRIIPASHRLILINKRPGYLILMRFYLSIFYLYRVIEFKGKLKINSITDPGKQFDLSLFVKYVPKFNELMTRGRSVLSDPAGYMRRKFSVFPIFKASPLTSFTYGFFNYDHLDKSSSDYKSRISQVKKSKWSTHVFPLWFAYKAIPHFKVSTSMRLFYNHFYYDKNSLSSLHLIPLATTWFEKLPKLLWGEDQPGRNLLTEKSIGKLSLKKEAAGKVRVFAMVDPITQWLLAPLHKYLFSILKAIPMDGTFNQLKPVFRLFKTQGIKSFFSLDLSSATDRLPISIQSLLLTNLIPTPNWDFGQVWADILVNRTYWLKSKDFDIDKGYRYSVGQPMGALSSWAMLAYSHHFIVQVAAWEAGHPKYTLFKKYAVLGDDLVIADWKVAKSYLKILDIIGVECGLHKSILSHNGSGIEFAKSTFIDKVNVSPISFKELQVALSDLSAWAAFIKKFNLNWDRQARVLGHGYKSRRKDFNHLNHALQSVSLSQIVKADFKSDTLRLRRGAPKSFDGIYLQLFRRNVLGPLLRLLENRDTTFKQFHGDQLTFLKERLSPKWKSEWILLASLYREVWDGGIKRAFGELKGIIKTLKSFVAEVDHRNKGFQSLSLWQEKIEKRNPSFDQALDIYLKAQRMLSRVSTDPYLIDESVKKKRLEGKLPYQVRIFRAWSRLTHKVINDYRKSKK</sequence>
<dbReference type="PANTHER" id="PTHR34456">
    <property type="entry name" value="MITOVIRUS RNA-DEPENDENT RNA POLYMERASE"/>
    <property type="match status" value="1"/>
</dbReference>
<dbReference type="InterPro" id="IPR043502">
    <property type="entry name" value="DNA/RNA_pol_sf"/>
</dbReference>
<dbReference type="EMBL" id="MN539775">
    <property type="protein sequence ID" value="QIR30237.1"/>
    <property type="molecule type" value="Genomic_RNA"/>
</dbReference>
<name>A0A6G9RT86_9VIRU</name>